<proteinExistence type="predicted"/>
<dbReference type="EMBL" id="QGDO01000008">
    <property type="protein sequence ID" value="PWJ38011.1"/>
    <property type="molecule type" value="Genomic_DNA"/>
</dbReference>
<comment type="caution">
    <text evidence="2">The sequence shown here is derived from an EMBL/GenBank/DDBJ whole genome shotgun (WGS) entry which is preliminary data.</text>
</comment>
<evidence type="ECO:0008006" key="4">
    <source>
        <dbReference type="Google" id="ProtNLM"/>
    </source>
</evidence>
<name>A0A315Z6L6_SEDFL</name>
<accession>A0A315Z6L6</accession>
<feature type="signal peptide" evidence="1">
    <location>
        <begin position="1"/>
        <end position="27"/>
    </location>
</feature>
<evidence type="ECO:0000256" key="1">
    <source>
        <dbReference type="SAM" id="SignalP"/>
    </source>
</evidence>
<evidence type="ECO:0000313" key="2">
    <source>
        <dbReference type="EMBL" id="PWJ38011.1"/>
    </source>
</evidence>
<keyword evidence="1" id="KW-0732">Signal</keyword>
<organism evidence="2 3">
    <name type="scientific">Sediminitomix flava</name>
    <dbReference type="NCBI Taxonomy" id="379075"/>
    <lineage>
        <taxon>Bacteria</taxon>
        <taxon>Pseudomonadati</taxon>
        <taxon>Bacteroidota</taxon>
        <taxon>Cytophagia</taxon>
        <taxon>Cytophagales</taxon>
        <taxon>Flammeovirgaceae</taxon>
        <taxon>Sediminitomix</taxon>
    </lineage>
</organism>
<dbReference type="Proteomes" id="UP000245535">
    <property type="component" value="Unassembled WGS sequence"/>
</dbReference>
<feature type="chain" id="PRO_5016314263" description="Lipoprotein" evidence="1">
    <location>
        <begin position="28"/>
        <end position="192"/>
    </location>
</feature>
<sequence length="192" mass="22784">MRKLLFKRLDKIILSLFILLCSCNSINKNGNDLINFYTQYYRSRDTTTAYWEKVSIYTYKVTYCDGDKFDINSINLIDTVYTSGDVLEEIPLNTNVNKGESYEFSTHRGSYRGTVICLEKLNKYRTYDYLSDSTYIYKIDYSEGVNTFMPDKVIYYDLKHKIILKEVWLNENHRDSTIKMELFVQLPPTFDE</sequence>
<evidence type="ECO:0000313" key="3">
    <source>
        <dbReference type="Proteomes" id="UP000245535"/>
    </source>
</evidence>
<gene>
    <name evidence="2" type="ORF">BC781_108146</name>
</gene>
<protein>
    <recommendedName>
        <fullName evidence="4">Lipoprotein</fullName>
    </recommendedName>
</protein>
<keyword evidence="3" id="KW-1185">Reference proteome</keyword>
<reference evidence="2 3" key="1">
    <citation type="submission" date="2018-03" db="EMBL/GenBank/DDBJ databases">
        <title>Genomic Encyclopedia of Archaeal and Bacterial Type Strains, Phase II (KMG-II): from individual species to whole genera.</title>
        <authorList>
            <person name="Goeker M."/>
        </authorList>
    </citation>
    <scope>NUCLEOTIDE SEQUENCE [LARGE SCALE GENOMIC DNA]</scope>
    <source>
        <strain evidence="2 3">DSM 28229</strain>
    </source>
</reference>
<dbReference type="PROSITE" id="PS51257">
    <property type="entry name" value="PROKAR_LIPOPROTEIN"/>
    <property type="match status" value="1"/>
</dbReference>
<dbReference type="RefSeq" id="WP_109622245.1">
    <property type="nucleotide sequence ID" value="NZ_QGDO01000008.1"/>
</dbReference>
<dbReference type="AlphaFoldDB" id="A0A315Z6L6"/>